<dbReference type="AlphaFoldDB" id="A0AAW6RHR5"/>
<evidence type="ECO:0000313" key="4">
    <source>
        <dbReference type="EMBL" id="MDG9699674.1"/>
    </source>
</evidence>
<feature type="compositionally biased region" description="Low complexity" evidence="1">
    <location>
        <begin position="59"/>
        <end position="76"/>
    </location>
</feature>
<dbReference type="InterPro" id="IPR021834">
    <property type="entry name" value="DUF3426"/>
</dbReference>
<evidence type="ECO:0000259" key="3">
    <source>
        <dbReference type="Pfam" id="PF13719"/>
    </source>
</evidence>
<feature type="transmembrane region" description="Helical" evidence="2">
    <location>
        <begin position="421"/>
        <end position="440"/>
    </location>
</feature>
<protein>
    <submittedName>
        <fullName evidence="4">DUF3426 domain-containing protein</fullName>
    </submittedName>
</protein>
<dbReference type="NCBIfam" id="TIGR02098">
    <property type="entry name" value="MJ0042_CXXC"/>
    <property type="match status" value="1"/>
</dbReference>
<sequence length="573" mass="59439">MALITRCPACATLFKVVPDQLRISAGWVRCGHCRRVFDARKNLQDPESAPPPLPDAPDAPKAAPVAPSAAVAATAEPPAPSSGTRRATADEMTQFRALFEQISAQQHPEGALSAPAPMPETVPAPAALRDAAAGAEGGEPEEGRITSLYSLLETDGSESTDEGQERPVSGSGETDEEGDGESGAAARVAEAEAGNAAHQASVAAVQEEEEDRSVAPPAETPPGGVDFLLSGIGSYLLDPEPAAAPAPQPGPEPQPQAEESPALPMAAQPAHESARDERQPVQPPLFMPSVPFDPDEWPLEPPPGNKPPARPAPLDIPAAPLTPSAPAQPALAAAEAAPKSRVDGKPPEKASRRASDKASDKAHGKSAGKTRKTAPEAPKAPKSPAPHRQRPETAEAAAAAEPSFVREARQRAMWQRPGVRLAMGGAFGLLALALAVQVAIHNRSWLAARAPATRPVLTALCLPLGCKVEPYRLLDTIVIDSSSFVRTSANTFNLSFGLRNTADLPVATPSLELTLSNGEGKTVLRRVLPPAEQGASAEMAARGEFTGAVTLTVDGDAADPAAIVGYRLTAFYP</sequence>
<feature type="compositionally biased region" description="Low complexity" evidence="1">
    <location>
        <begin position="255"/>
        <end position="264"/>
    </location>
</feature>
<organism evidence="4 5">
    <name type="scientific">Ottowia cancrivicina</name>
    <dbReference type="NCBI Taxonomy" id="3040346"/>
    <lineage>
        <taxon>Bacteria</taxon>
        <taxon>Pseudomonadati</taxon>
        <taxon>Pseudomonadota</taxon>
        <taxon>Betaproteobacteria</taxon>
        <taxon>Burkholderiales</taxon>
        <taxon>Comamonadaceae</taxon>
        <taxon>Ottowia</taxon>
    </lineage>
</organism>
<dbReference type="Pfam" id="PF13719">
    <property type="entry name" value="Zn_ribbon_5"/>
    <property type="match status" value="1"/>
</dbReference>
<accession>A0AAW6RHR5</accession>
<feature type="domain" description="Zinc finger/thioredoxin putative" evidence="3">
    <location>
        <begin position="3"/>
        <end position="39"/>
    </location>
</feature>
<dbReference type="InterPro" id="IPR011723">
    <property type="entry name" value="Znf/thioredoxin_put"/>
</dbReference>
<name>A0AAW6RHR5_9BURK</name>
<dbReference type="RefSeq" id="WP_279524526.1">
    <property type="nucleotide sequence ID" value="NZ_JARVII010000014.1"/>
</dbReference>
<dbReference type="EMBL" id="JARVII010000014">
    <property type="protein sequence ID" value="MDG9699674.1"/>
    <property type="molecule type" value="Genomic_DNA"/>
</dbReference>
<feature type="compositionally biased region" description="Low complexity" evidence="1">
    <location>
        <begin position="182"/>
        <end position="205"/>
    </location>
</feature>
<evidence type="ECO:0000256" key="2">
    <source>
        <dbReference type="SAM" id="Phobius"/>
    </source>
</evidence>
<feature type="compositionally biased region" description="Pro residues" evidence="1">
    <location>
        <begin position="242"/>
        <end position="254"/>
    </location>
</feature>
<evidence type="ECO:0000256" key="1">
    <source>
        <dbReference type="SAM" id="MobiDB-lite"/>
    </source>
</evidence>
<feature type="compositionally biased region" description="Low complexity" evidence="1">
    <location>
        <begin position="317"/>
        <end position="337"/>
    </location>
</feature>
<proteinExistence type="predicted"/>
<evidence type="ECO:0000313" key="5">
    <source>
        <dbReference type="Proteomes" id="UP001237156"/>
    </source>
</evidence>
<dbReference type="Proteomes" id="UP001237156">
    <property type="component" value="Unassembled WGS sequence"/>
</dbReference>
<keyword evidence="2" id="KW-1133">Transmembrane helix</keyword>
<feature type="compositionally biased region" description="Pro residues" evidence="1">
    <location>
        <begin position="299"/>
        <end position="311"/>
    </location>
</feature>
<feature type="compositionally biased region" description="Pro residues" evidence="1">
    <location>
        <begin position="48"/>
        <end position="57"/>
    </location>
</feature>
<feature type="region of interest" description="Disordered" evidence="1">
    <location>
        <begin position="150"/>
        <end position="402"/>
    </location>
</feature>
<keyword evidence="5" id="KW-1185">Reference proteome</keyword>
<keyword evidence="2" id="KW-0472">Membrane</keyword>
<gene>
    <name evidence="4" type="ORF">QB898_08115</name>
</gene>
<dbReference type="Pfam" id="PF11906">
    <property type="entry name" value="DUF3426"/>
    <property type="match status" value="1"/>
</dbReference>
<feature type="region of interest" description="Disordered" evidence="1">
    <location>
        <begin position="43"/>
        <end position="88"/>
    </location>
</feature>
<reference evidence="4 5" key="1">
    <citation type="submission" date="2023-04" db="EMBL/GenBank/DDBJ databases">
        <title>Ottowia paracancer sp. nov., isolated from human stomach.</title>
        <authorList>
            <person name="Song Y."/>
        </authorList>
    </citation>
    <scope>NUCLEOTIDE SEQUENCE [LARGE SCALE GENOMIC DNA]</scope>
    <source>
        <strain evidence="4 5">10c7w1</strain>
    </source>
</reference>
<keyword evidence="2" id="KW-0812">Transmembrane</keyword>
<comment type="caution">
    <text evidence="4">The sequence shown here is derived from an EMBL/GenBank/DDBJ whole genome shotgun (WGS) entry which is preliminary data.</text>
</comment>
<feature type="compositionally biased region" description="Basic and acidic residues" evidence="1">
    <location>
        <begin position="338"/>
        <end position="363"/>
    </location>
</feature>